<evidence type="ECO:0000256" key="5">
    <source>
        <dbReference type="ARBA" id="ARBA00022777"/>
    </source>
</evidence>
<dbReference type="PANTHER" id="PTHR43289:SF6">
    <property type="entry name" value="SERINE_THREONINE-PROTEIN KINASE NEKL-3"/>
    <property type="match status" value="1"/>
</dbReference>
<evidence type="ECO:0000259" key="9">
    <source>
        <dbReference type="PROSITE" id="PS50011"/>
    </source>
</evidence>
<evidence type="ECO:0000256" key="4">
    <source>
        <dbReference type="ARBA" id="ARBA00022741"/>
    </source>
</evidence>
<dbReference type="Gene3D" id="1.10.510.10">
    <property type="entry name" value="Transferase(Phosphotransferase) domain 1"/>
    <property type="match status" value="1"/>
</dbReference>
<dbReference type="RefSeq" id="WP_133588783.1">
    <property type="nucleotide sequence ID" value="NZ_CP037953.1"/>
</dbReference>
<organism evidence="10 11">
    <name type="scientific">Permianibacter aggregans</name>
    <dbReference type="NCBI Taxonomy" id="1510150"/>
    <lineage>
        <taxon>Bacteria</taxon>
        <taxon>Pseudomonadati</taxon>
        <taxon>Pseudomonadota</taxon>
        <taxon>Gammaproteobacteria</taxon>
        <taxon>Pseudomonadales</taxon>
        <taxon>Pseudomonadaceae</taxon>
        <taxon>Permianibacter</taxon>
    </lineage>
</organism>
<gene>
    <name evidence="10" type="ORF">EV696_1049</name>
</gene>
<accession>A0A4R6UV59</accession>
<feature type="domain" description="Protein kinase" evidence="9">
    <location>
        <begin position="532"/>
        <end position="795"/>
    </location>
</feature>
<feature type="transmembrane region" description="Helical" evidence="8">
    <location>
        <begin position="361"/>
        <end position="380"/>
    </location>
</feature>
<evidence type="ECO:0000256" key="2">
    <source>
        <dbReference type="ARBA" id="ARBA00022527"/>
    </source>
</evidence>
<dbReference type="Gene3D" id="3.30.200.20">
    <property type="entry name" value="Phosphorylase Kinase, domain 1"/>
    <property type="match status" value="1"/>
</dbReference>
<keyword evidence="2" id="KW-0723">Serine/threonine-protein kinase</keyword>
<dbReference type="GO" id="GO:0005524">
    <property type="term" value="F:ATP binding"/>
    <property type="evidence" value="ECO:0007669"/>
    <property type="project" value="UniProtKB-UniRule"/>
</dbReference>
<dbReference type="CDD" id="cd14014">
    <property type="entry name" value="STKc_PknB_like"/>
    <property type="match status" value="1"/>
</dbReference>
<dbReference type="InterPro" id="IPR017441">
    <property type="entry name" value="Protein_kinase_ATP_BS"/>
</dbReference>
<dbReference type="PANTHER" id="PTHR43289">
    <property type="entry name" value="MITOGEN-ACTIVATED PROTEIN KINASE KINASE KINASE 20-RELATED"/>
    <property type="match status" value="1"/>
</dbReference>
<evidence type="ECO:0000256" key="6">
    <source>
        <dbReference type="ARBA" id="ARBA00022840"/>
    </source>
</evidence>
<dbReference type="Pfam" id="PF00069">
    <property type="entry name" value="Pkinase"/>
    <property type="match status" value="1"/>
</dbReference>
<feature type="binding site" evidence="7">
    <location>
        <position position="561"/>
    </location>
    <ligand>
        <name>ATP</name>
        <dbReference type="ChEBI" id="CHEBI:30616"/>
    </ligand>
</feature>
<evidence type="ECO:0000256" key="7">
    <source>
        <dbReference type="PROSITE-ProRule" id="PRU10141"/>
    </source>
</evidence>
<dbReference type="Proteomes" id="UP000295375">
    <property type="component" value="Unassembled WGS sequence"/>
</dbReference>
<dbReference type="SMART" id="SM00220">
    <property type="entry name" value="S_TKc"/>
    <property type="match status" value="1"/>
</dbReference>
<proteinExistence type="predicted"/>
<keyword evidence="5 10" id="KW-0418">Kinase</keyword>
<keyword evidence="4 7" id="KW-0547">Nucleotide-binding</keyword>
<keyword evidence="8" id="KW-0472">Membrane</keyword>
<keyword evidence="8" id="KW-0812">Transmembrane</keyword>
<evidence type="ECO:0000256" key="1">
    <source>
        <dbReference type="ARBA" id="ARBA00012513"/>
    </source>
</evidence>
<name>A0A4R6UV59_9GAMM</name>
<feature type="transmembrane region" description="Helical" evidence="8">
    <location>
        <begin position="333"/>
        <end position="354"/>
    </location>
</feature>
<dbReference type="EMBL" id="SNYM01000004">
    <property type="protein sequence ID" value="TDQ49305.1"/>
    <property type="molecule type" value="Genomic_DNA"/>
</dbReference>
<keyword evidence="6 7" id="KW-0067">ATP-binding</keyword>
<evidence type="ECO:0000313" key="10">
    <source>
        <dbReference type="EMBL" id="TDQ49305.1"/>
    </source>
</evidence>
<dbReference type="InterPro" id="IPR008271">
    <property type="entry name" value="Ser/Thr_kinase_AS"/>
</dbReference>
<keyword evidence="8" id="KW-1133">Transmembrane helix</keyword>
<dbReference type="InterPro" id="IPR000719">
    <property type="entry name" value="Prot_kinase_dom"/>
</dbReference>
<sequence>MRALWQRLLPLLDLRMLVWVGGMWLILFTPSSGSLRQFDRALFSVGAQLMPAPITPDAIEVLALTQPELQQLMQDPVAHADTTALLYSLLNSKAQIAFITPLLPRTEAFSAEQLLRDAGEQSLVYQAFQSREALRQKFAQWLHSPSVRVASNTLTPRLGSEQRVLVEPNGERDFNALLGRKIGKYSAPTQYVQSIPSNNRLAIWPASLPGASHDSIKQPLLWHHDEQWYPSLDLAMLQPSDNGSHLNWQAPNFLQRLPDGQVYPINADGSIYPLLQPDAAYTPNIVQHDMRSFVRSGGVTPYLFIGLADDPALLQLAGNVQSLQSGYYYHSPWWFPALEKAVLLLVLLYTLLLVPRVHPGVSLLIGAMLLGLIVVGQFGTQLTQAQWLPLGLTMQFLLFSSAIMLLWRQQQKPITLLREQHLQMALQWSNHLVQQGQLDQALQALNACPPSKPVLELMYEIGGQHERKRRPAAAVEVYKALLQRKPRYKDVAKRIAQLEQKQTTQIVEPTSLALTKTMVLDDQHGRPQFGRYQIESELGRGAMGVVYLGFDPHIARKVAIKTLDYAQYDASEREAVKARFFREAEAAGKLRHPNIVSVYDVGEDHDLAFIAMDYITGQPLSDFVGKSNLLPVSEVFAIVADVADALHYAHEQQVVHRDIKPGNIMYDRAQKKVTVTDFGIARIVSEQRTQTGEIVGSPLYMSPEQIVGKKVSKPTDIFSLGVTLYQLLSGELPFQGENIAVLSHQIMNGKHKPIRDARSGLPSAASRIINKALQKDPYERYQNAAEMAKALRNAI</sequence>
<dbReference type="GO" id="GO:0004674">
    <property type="term" value="F:protein serine/threonine kinase activity"/>
    <property type="evidence" value="ECO:0007669"/>
    <property type="project" value="UniProtKB-KW"/>
</dbReference>
<dbReference type="PROSITE" id="PS50011">
    <property type="entry name" value="PROTEIN_KINASE_DOM"/>
    <property type="match status" value="1"/>
</dbReference>
<dbReference type="AlphaFoldDB" id="A0A4R6UV59"/>
<dbReference type="OrthoDB" id="9801841at2"/>
<evidence type="ECO:0000256" key="8">
    <source>
        <dbReference type="SAM" id="Phobius"/>
    </source>
</evidence>
<protein>
    <recommendedName>
        <fullName evidence="1">non-specific serine/threonine protein kinase</fullName>
        <ecNumber evidence="1">2.7.11.1</ecNumber>
    </recommendedName>
</protein>
<dbReference type="InterPro" id="IPR011009">
    <property type="entry name" value="Kinase-like_dom_sf"/>
</dbReference>
<dbReference type="EC" id="2.7.11.1" evidence="1"/>
<evidence type="ECO:0000256" key="3">
    <source>
        <dbReference type="ARBA" id="ARBA00022679"/>
    </source>
</evidence>
<dbReference type="PROSITE" id="PS00107">
    <property type="entry name" value="PROTEIN_KINASE_ATP"/>
    <property type="match status" value="1"/>
</dbReference>
<comment type="caution">
    <text evidence="10">The sequence shown here is derived from an EMBL/GenBank/DDBJ whole genome shotgun (WGS) entry which is preliminary data.</text>
</comment>
<feature type="transmembrane region" description="Helical" evidence="8">
    <location>
        <begin position="386"/>
        <end position="407"/>
    </location>
</feature>
<evidence type="ECO:0000313" key="11">
    <source>
        <dbReference type="Proteomes" id="UP000295375"/>
    </source>
</evidence>
<keyword evidence="3" id="KW-0808">Transferase</keyword>
<keyword evidence="11" id="KW-1185">Reference proteome</keyword>
<dbReference type="FunFam" id="1.10.510.10:FF:000021">
    <property type="entry name" value="Serine/threonine protein kinase"/>
    <property type="match status" value="1"/>
</dbReference>
<dbReference type="SUPFAM" id="SSF56112">
    <property type="entry name" value="Protein kinase-like (PK-like)"/>
    <property type="match status" value="1"/>
</dbReference>
<reference evidence="10 11" key="1">
    <citation type="submission" date="2019-03" db="EMBL/GenBank/DDBJ databases">
        <title>Genomic Encyclopedia of Type Strains, Phase IV (KMG-IV): sequencing the most valuable type-strain genomes for metagenomic binning, comparative biology and taxonomic classification.</title>
        <authorList>
            <person name="Goeker M."/>
        </authorList>
    </citation>
    <scope>NUCLEOTIDE SEQUENCE [LARGE SCALE GENOMIC DNA]</scope>
    <source>
        <strain evidence="10 11">DSM 103792</strain>
    </source>
</reference>
<dbReference type="PROSITE" id="PS00108">
    <property type="entry name" value="PROTEIN_KINASE_ST"/>
    <property type="match status" value="1"/>
</dbReference>